<dbReference type="AlphaFoldDB" id="A0A366GQJ1"/>
<organism evidence="1 2">
    <name type="scientific">Marinobacter pelagius</name>
    <dbReference type="NCBI Taxonomy" id="379482"/>
    <lineage>
        <taxon>Bacteria</taxon>
        <taxon>Pseudomonadati</taxon>
        <taxon>Pseudomonadota</taxon>
        <taxon>Gammaproteobacteria</taxon>
        <taxon>Pseudomonadales</taxon>
        <taxon>Marinobacteraceae</taxon>
        <taxon>Marinobacter</taxon>
    </lineage>
</organism>
<dbReference type="RefSeq" id="WP_147252206.1">
    <property type="nucleotide sequence ID" value="NZ_QNRO01000009.1"/>
</dbReference>
<sequence length="81" mass="8998">MDVTDPLYQRALLYLQVAGHDTGAQTRLRLQEHFNRCRADGRPVTAATLLPRLHQWFDIAGQCHTLSGPRLVRGSVGYPGG</sequence>
<accession>A0A366GQJ1</accession>
<dbReference type="OrthoDB" id="6370009at2"/>
<reference evidence="1 2" key="1">
    <citation type="submission" date="2018-06" db="EMBL/GenBank/DDBJ databases">
        <title>Freshwater and sediment microbial communities from various areas in North America, analyzing microbe dynamics in response to fracking.</title>
        <authorList>
            <person name="Lamendella R."/>
        </authorList>
    </citation>
    <scope>NUCLEOTIDE SEQUENCE [LARGE SCALE GENOMIC DNA]</scope>
    <source>
        <strain evidence="1 2">114J</strain>
    </source>
</reference>
<protein>
    <submittedName>
        <fullName evidence="1">Uncharacterized protein</fullName>
    </submittedName>
</protein>
<name>A0A366GQJ1_9GAMM</name>
<dbReference type="STRING" id="379482.SAMN04487961_0634"/>
<proteinExistence type="predicted"/>
<dbReference type="Proteomes" id="UP000252995">
    <property type="component" value="Unassembled WGS sequence"/>
</dbReference>
<evidence type="ECO:0000313" key="1">
    <source>
        <dbReference type="EMBL" id="RBP29697.1"/>
    </source>
</evidence>
<comment type="caution">
    <text evidence="1">The sequence shown here is derived from an EMBL/GenBank/DDBJ whole genome shotgun (WGS) entry which is preliminary data.</text>
</comment>
<dbReference type="EMBL" id="QNRO01000009">
    <property type="protein sequence ID" value="RBP29697.1"/>
    <property type="molecule type" value="Genomic_DNA"/>
</dbReference>
<evidence type="ECO:0000313" key="2">
    <source>
        <dbReference type="Proteomes" id="UP000252995"/>
    </source>
</evidence>
<gene>
    <name evidence="1" type="ORF">DET50_10947</name>
</gene>